<comment type="similarity">
    <text evidence="2">Belongs to the ROK (NagC/XylR) family.</text>
</comment>
<dbReference type="SUPFAM" id="SSF46785">
    <property type="entry name" value="Winged helix' DNA-binding domain"/>
    <property type="match status" value="1"/>
</dbReference>
<gene>
    <name evidence="5" type="ORF">HF394_10715</name>
</gene>
<reference evidence="6" key="2">
    <citation type="submission" date="2020-06" db="EMBL/GenBank/DDBJ databases">
        <title>Isolation of Planomicrobium glaciei.</title>
        <authorList>
            <person name="Malisova L."/>
            <person name="Safrankova R."/>
            <person name="Jakubu V."/>
            <person name="Spanelova P."/>
        </authorList>
    </citation>
    <scope>NUCLEOTIDE SEQUENCE [LARGE SCALE GENOMIC DNA]</scope>
    <source>
        <strain evidence="6">NRL-ATB46093</strain>
    </source>
</reference>
<dbReference type="InterPro" id="IPR043129">
    <property type="entry name" value="ATPase_NBD"/>
</dbReference>
<reference evidence="5 6" key="1">
    <citation type="submission" date="2020-04" db="EMBL/GenBank/DDBJ databases">
        <authorList>
            <person name="Pajer P."/>
            <person name="Broz P."/>
        </authorList>
    </citation>
    <scope>NUCLEOTIDE SEQUENCE [LARGE SCALE GENOMIC DNA]</scope>
    <source>
        <strain evidence="6">NRL-ATB46093</strain>
    </source>
</reference>
<dbReference type="InterPro" id="IPR036388">
    <property type="entry name" value="WH-like_DNA-bd_sf"/>
</dbReference>
<evidence type="ECO:0000313" key="6">
    <source>
        <dbReference type="Proteomes" id="UP000509222"/>
    </source>
</evidence>
<dbReference type="SUPFAM" id="SSF53067">
    <property type="entry name" value="Actin-like ATPase domain"/>
    <property type="match status" value="1"/>
</dbReference>
<name>A0A7H8QBY8_9BACL</name>
<dbReference type="EMBL" id="CP051177">
    <property type="protein sequence ID" value="QKX51021.1"/>
    <property type="molecule type" value="Genomic_DNA"/>
</dbReference>
<evidence type="ECO:0000256" key="2">
    <source>
        <dbReference type="ARBA" id="ARBA00006479"/>
    </source>
</evidence>
<keyword evidence="3" id="KW-0119">Carbohydrate metabolism</keyword>
<dbReference type="InterPro" id="IPR049874">
    <property type="entry name" value="ROK_cs"/>
</dbReference>
<dbReference type="Proteomes" id="UP000509222">
    <property type="component" value="Chromosome"/>
</dbReference>
<proteinExistence type="inferred from homology"/>
<dbReference type="AlphaFoldDB" id="A0A7H8QBY8"/>
<dbReference type="GO" id="GO:0042732">
    <property type="term" value="P:D-xylose metabolic process"/>
    <property type="evidence" value="ECO:0007669"/>
    <property type="project" value="UniProtKB-KW"/>
</dbReference>
<dbReference type="InterPro" id="IPR011991">
    <property type="entry name" value="ArsR-like_HTH"/>
</dbReference>
<organism evidence="5 6">
    <name type="scientific">Planococcus glaciei</name>
    <dbReference type="NCBI Taxonomy" id="459472"/>
    <lineage>
        <taxon>Bacteria</taxon>
        <taxon>Bacillati</taxon>
        <taxon>Bacillota</taxon>
        <taxon>Bacilli</taxon>
        <taxon>Bacillales</taxon>
        <taxon>Caryophanaceae</taxon>
        <taxon>Planococcus</taxon>
    </lineage>
</organism>
<dbReference type="Pfam" id="PF00480">
    <property type="entry name" value="ROK"/>
    <property type="match status" value="1"/>
</dbReference>
<dbReference type="InterPro" id="IPR000600">
    <property type="entry name" value="ROK"/>
</dbReference>
<evidence type="ECO:0000256" key="3">
    <source>
        <dbReference type="ARBA" id="ARBA00022629"/>
    </source>
</evidence>
<keyword evidence="6" id="KW-1185">Reference proteome</keyword>
<dbReference type="InterPro" id="IPR036390">
    <property type="entry name" value="WH_DNA-bd_sf"/>
</dbReference>
<accession>A0A7H8QBY8</accession>
<dbReference type="CDD" id="cd24076">
    <property type="entry name" value="ASKHA_ATPase_ROK_BsXylR-like"/>
    <property type="match status" value="1"/>
</dbReference>
<dbReference type="PROSITE" id="PS01125">
    <property type="entry name" value="ROK"/>
    <property type="match status" value="1"/>
</dbReference>
<sequence length="386" mass="41265">MRQGSFQWMKSVNKSIILNKIRKDGPISRAQIARETKLTPPTVSSNVKELIDQKIVEESDFGESLGGRKPTMLVINDQAFTIIGVDAGPEHIECIVADLAGKVLKRSQTTLDLPINSEQFLAALKRGIGECLDETSGREENIIGIGVAMHGVVDVERGVSLNAPILGLANIPIKEELEQAFGLEVKVENDARAMALGEYWFGNHGELESMLAVNVGRGVGAGLIIDGKLYHGFSDIAGEIGHMTIDLHGEICECGNRGCLQTFVTGPAIARKVTNRGAANPLTAETVYKLAVGGNRQFADILKESGQAMGVGLTNLIHIVNPEKIVLGGGVSKAEQFILPAIRETIQASALTPSASRTQVEVTKLGDDATLIGAITLLLVDLFELK</sequence>
<dbReference type="RefSeq" id="WP_176294579.1">
    <property type="nucleotide sequence ID" value="NZ_CP051177.1"/>
</dbReference>
<dbReference type="Pfam" id="PF13412">
    <property type="entry name" value="HTH_24"/>
    <property type="match status" value="1"/>
</dbReference>
<dbReference type="PANTHER" id="PTHR18964:SF149">
    <property type="entry name" value="BIFUNCTIONAL UDP-N-ACETYLGLUCOSAMINE 2-EPIMERASE_N-ACETYLMANNOSAMINE KINASE"/>
    <property type="match status" value="1"/>
</dbReference>
<keyword evidence="3" id="KW-0859">Xylose metabolism</keyword>
<evidence type="ECO:0000313" key="5">
    <source>
        <dbReference type="EMBL" id="QKX51021.1"/>
    </source>
</evidence>
<comment type="function">
    <text evidence="1">Transcriptional repressor of xylose-utilizing enzymes.</text>
</comment>
<dbReference type="PANTHER" id="PTHR18964">
    <property type="entry name" value="ROK (REPRESSOR, ORF, KINASE) FAMILY"/>
    <property type="match status" value="1"/>
</dbReference>
<dbReference type="GO" id="GO:0003677">
    <property type="term" value="F:DNA binding"/>
    <property type="evidence" value="ECO:0007669"/>
    <property type="project" value="UniProtKB-KW"/>
</dbReference>
<evidence type="ECO:0000256" key="4">
    <source>
        <dbReference type="ARBA" id="ARBA00023125"/>
    </source>
</evidence>
<dbReference type="Gene3D" id="3.30.420.40">
    <property type="match status" value="2"/>
</dbReference>
<evidence type="ECO:0000256" key="1">
    <source>
        <dbReference type="ARBA" id="ARBA00002486"/>
    </source>
</evidence>
<dbReference type="CDD" id="cd00090">
    <property type="entry name" value="HTH_ARSR"/>
    <property type="match status" value="1"/>
</dbReference>
<keyword evidence="4" id="KW-0238">DNA-binding</keyword>
<dbReference type="Gene3D" id="1.10.10.10">
    <property type="entry name" value="Winged helix-like DNA-binding domain superfamily/Winged helix DNA-binding domain"/>
    <property type="match status" value="1"/>
</dbReference>
<protein>
    <submittedName>
        <fullName evidence="5">ROK family transcriptional regulator</fullName>
    </submittedName>
</protein>